<proteinExistence type="predicted"/>
<feature type="region of interest" description="Disordered" evidence="8">
    <location>
        <begin position="723"/>
        <end position="764"/>
    </location>
</feature>
<dbReference type="AlphaFoldDB" id="A0A8P0PH97"/>
<name>A0A8P0PH97_CANLF</name>
<dbReference type="Gene3D" id="3.30.40.100">
    <property type="match status" value="1"/>
</dbReference>
<feature type="region of interest" description="Disordered" evidence="8">
    <location>
        <begin position="1"/>
        <end position="26"/>
    </location>
</feature>
<dbReference type="PROSITE" id="PS51050">
    <property type="entry name" value="ZF_CW"/>
    <property type="match status" value="1"/>
</dbReference>
<evidence type="ECO:0000256" key="7">
    <source>
        <dbReference type="PROSITE-ProRule" id="PRU00454"/>
    </source>
</evidence>
<reference evidence="10 11" key="1">
    <citation type="journal article" date="2005" name="Nature">
        <title>Genome sequence, comparative analysis and haplotype structure of the domestic dog.</title>
        <authorList>
            <consortium name="Broad Sequencing Platform"/>
            <person name="Lindblad-Toh K."/>
            <person name="Wade C.M."/>
            <person name="Mikkelsen T.S."/>
            <person name="Karlsson E.K."/>
            <person name="Jaffe D.B."/>
            <person name="Kamal M."/>
            <person name="Clamp M."/>
            <person name="Chang J.L."/>
            <person name="Kulbokas E.J. III"/>
            <person name="Zody M.C."/>
            <person name="Mauceli E."/>
            <person name="Xie X."/>
            <person name="Breen M."/>
            <person name="Wayne R.K."/>
            <person name="Ostrander E.A."/>
            <person name="Ponting C.P."/>
            <person name="Galibert F."/>
            <person name="Smith D.R."/>
            <person name="DeJong P.J."/>
            <person name="Kirkness E."/>
            <person name="Alvarez P."/>
            <person name="Biagi T."/>
            <person name="Brockman W."/>
            <person name="Butler J."/>
            <person name="Chin C.W."/>
            <person name="Cook A."/>
            <person name="Cuff J."/>
            <person name="Daly M.J."/>
            <person name="DeCaprio D."/>
            <person name="Gnerre S."/>
            <person name="Grabherr M."/>
            <person name="Kellis M."/>
            <person name="Kleber M."/>
            <person name="Bardeleben C."/>
            <person name="Goodstadt L."/>
            <person name="Heger A."/>
            <person name="Hitte C."/>
            <person name="Kim L."/>
            <person name="Koepfli K.P."/>
            <person name="Parker H.G."/>
            <person name="Pollinger J.P."/>
            <person name="Searle S.M."/>
            <person name="Sutter N.B."/>
            <person name="Thomas R."/>
            <person name="Webber C."/>
            <person name="Baldwin J."/>
            <person name="Abebe A."/>
            <person name="Abouelleil A."/>
            <person name="Aftuck L."/>
            <person name="Ait-Zahra M."/>
            <person name="Aldredge T."/>
            <person name="Allen N."/>
            <person name="An P."/>
            <person name="Anderson S."/>
            <person name="Antoine C."/>
            <person name="Arachchi H."/>
            <person name="Aslam A."/>
            <person name="Ayotte L."/>
            <person name="Bachantsang P."/>
            <person name="Barry A."/>
            <person name="Bayul T."/>
            <person name="Benamara M."/>
            <person name="Berlin A."/>
            <person name="Bessette D."/>
            <person name="Blitshteyn B."/>
            <person name="Bloom T."/>
            <person name="Blye J."/>
            <person name="Boguslavskiy L."/>
            <person name="Bonnet C."/>
            <person name="Boukhgalter B."/>
            <person name="Brown A."/>
            <person name="Cahill P."/>
            <person name="Calixte N."/>
            <person name="Camarata J."/>
            <person name="Cheshatsang Y."/>
            <person name="Chu J."/>
            <person name="Citroen M."/>
            <person name="Collymore A."/>
            <person name="Cooke P."/>
            <person name="Dawoe T."/>
            <person name="Daza R."/>
            <person name="Decktor K."/>
            <person name="DeGray S."/>
            <person name="Dhargay N."/>
            <person name="Dooley K."/>
            <person name="Dooley K."/>
            <person name="Dorje P."/>
            <person name="Dorjee K."/>
            <person name="Dorris L."/>
            <person name="Duffey N."/>
            <person name="Dupes A."/>
            <person name="Egbiremolen O."/>
            <person name="Elong R."/>
            <person name="Falk J."/>
            <person name="Farina A."/>
            <person name="Faro S."/>
            <person name="Ferguson D."/>
            <person name="Ferreira P."/>
            <person name="Fisher S."/>
            <person name="FitzGerald M."/>
            <person name="Foley K."/>
            <person name="Foley C."/>
            <person name="Franke A."/>
            <person name="Friedrich D."/>
            <person name="Gage D."/>
            <person name="Garber M."/>
            <person name="Gearin G."/>
            <person name="Giannoukos G."/>
            <person name="Goode T."/>
            <person name="Goyette A."/>
            <person name="Graham J."/>
            <person name="Grandbois E."/>
            <person name="Gyaltsen K."/>
            <person name="Hafez N."/>
            <person name="Hagopian D."/>
            <person name="Hagos B."/>
            <person name="Hall J."/>
            <person name="Healy C."/>
            <person name="Hegarty R."/>
            <person name="Honan T."/>
            <person name="Horn A."/>
            <person name="Houde N."/>
            <person name="Hughes L."/>
            <person name="Hunnicutt L."/>
            <person name="Husby M."/>
            <person name="Jester B."/>
            <person name="Jones C."/>
            <person name="Kamat A."/>
            <person name="Kanga B."/>
            <person name="Kells C."/>
            <person name="Khazanovich D."/>
            <person name="Kieu A.C."/>
            <person name="Kisner P."/>
            <person name="Kumar M."/>
            <person name="Lance K."/>
            <person name="Landers T."/>
            <person name="Lara M."/>
            <person name="Lee W."/>
            <person name="Leger J.P."/>
            <person name="Lennon N."/>
            <person name="Leuper L."/>
            <person name="LeVine S."/>
            <person name="Liu J."/>
            <person name="Liu X."/>
            <person name="Lokyitsang Y."/>
            <person name="Lokyitsang T."/>
            <person name="Lui A."/>
            <person name="Macdonald J."/>
            <person name="Major J."/>
            <person name="Marabella R."/>
            <person name="Maru K."/>
            <person name="Matthews C."/>
            <person name="McDonough S."/>
            <person name="Mehta T."/>
            <person name="Meldrim J."/>
            <person name="Melnikov A."/>
            <person name="Meneus L."/>
            <person name="Mihalev A."/>
            <person name="Mihova T."/>
            <person name="Miller K."/>
            <person name="Mittelman R."/>
            <person name="Mlenga V."/>
            <person name="Mulrain L."/>
            <person name="Munson G."/>
            <person name="Navidi A."/>
            <person name="Naylor J."/>
            <person name="Nguyen T."/>
            <person name="Nguyen N."/>
            <person name="Nguyen C."/>
            <person name="Nguyen T."/>
            <person name="Nicol R."/>
            <person name="Norbu N."/>
            <person name="Norbu C."/>
            <person name="Novod N."/>
            <person name="Nyima T."/>
            <person name="Olandt P."/>
            <person name="O'Neill B."/>
            <person name="O'Neill K."/>
            <person name="Osman S."/>
            <person name="Oyono L."/>
            <person name="Patti C."/>
            <person name="Perrin D."/>
            <person name="Phunkhang P."/>
            <person name="Pierre F."/>
            <person name="Priest M."/>
            <person name="Rachupka A."/>
            <person name="Raghuraman S."/>
            <person name="Rameau R."/>
            <person name="Ray V."/>
            <person name="Raymond C."/>
            <person name="Rege F."/>
            <person name="Rise C."/>
            <person name="Rogers J."/>
            <person name="Rogov P."/>
            <person name="Sahalie J."/>
            <person name="Settipalli S."/>
            <person name="Sharpe T."/>
            <person name="Shea T."/>
            <person name="Sheehan M."/>
            <person name="Sherpa N."/>
            <person name="Shi J."/>
            <person name="Shih D."/>
            <person name="Sloan J."/>
            <person name="Smith C."/>
            <person name="Sparrow T."/>
            <person name="Stalker J."/>
            <person name="Stange-Thomann N."/>
            <person name="Stavropoulos S."/>
            <person name="Stone C."/>
            <person name="Stone S."/>
            <person name="Sykes S."/>
            <person name="Tchuinga P."/>
            <person name="Tenzing P."/>
            <person name="Tesfaye S."/>
            <person name="Thoulutsang D."/>
            <person name="Thoulutsang Y."/>
            <person name="Topham K."/>
            <person name="Topping I."/>
            <person name="Tsamla T."/>
            <person name="Vassiliev H."/>
            <person name="Venkataraman V."/>
            <person name="Vo A."/>
            <person name="Wangchuk T."/>
            <person name="Wangdi T."/>
            <person name="Weiand M."/>
            <person name="Wilkinson J."/>
            <person name="Wilson A."/>
            <person name="Yadav S."/>
            <person name="Yang S."/>
            <person name="Yang X."/>
            <person name="Young G."/>
            <person name="Yu Q."/>
            <person name="Zainoun J."/>
            <person name="Zembek L."/>
            <person name="Zimmer A."/>
            <person name="Lander E.S."/>
        </authorList>
    </citation>
    <scope>NUCLEOTIDE SEQUENCE [LARGE SCALE GENOMIC DNA]</scope>
    <source>
        <strain evidence="10">Boxer</strain>
    </source>
</reference>
<dbReference type="Gene3D" id="3.30.565.10">
    <property type="entry name" value="Histidine kinase-like ATPase, C-terminal domain"/>
    <property type="match status" value="1"/>
</dbReference>
<evidence type="ECO:0000256" key="6">
    <source>
        <dbReference type="ARBA" id="ARBA00023242"/>
    </source>
</evidence>
<keyword evidence="5" id="KW-0175">Coiled coil</keyword>
<dbReference type="Pfam" id="PF17942">
    <property type="entry name" value="Morc6_S5"/>
    <property type="match status" value="1"/>
</dbReference>
<keyword evidence="2" id="KW-0479">Metal-binding</keyword>
<accession>A0A8P0PH97</accession>
<evidence type="ECO:0000256" key="1">
    <source>
        <dbReference type="ARBA" id="ARBA00004123"/>
    </source>
</evidence>
<comment type="subcellular location">
    <subcellularLocation>
        <location evidence="1">Nucleus</location>
    </subcellularLocation>
</comment>
<dbReference type="Pfam" id="PF07496">
    <property type="entry name" value="zf-CW"/>
    <property type="match status" value="1"/>
</dbReference>
<dbReference type="FunFam" id="3.30.40.100:FF:000003">
    <property type="entry name" value="MORC family CW-type zinc finger 3"/>
    <property type="match status" value="1"/>
</dbReference>
<evidence type="ECO:0000313" key="11">
    <source>
        <dbReference type="Proteomes" id="UP000002254"/>
    </source>
</evidence>
<feature type="region of interest" description="Disordered" evidence="8">
    <location>
        <begin position="648"/>
        <end position="671"/>
    </location>
</feature>
<protein>
    <submittedName>
        <fullName evidence="10">MORC family CW-type zinc finger 4</fullName>
    </submittedName>
</protein>
<feature type="compositionally biased region" description="Low complexity" evidence="8">
    <location>
        <begin position="851"/>
        <end position="867"/>
    </location>
</feature>
<feature type="domain" description="CW-type" evidence="9">
    <location>
        <begin position="544"/>
        <end position="596"/>
    </location>
</feature>
<dbReference type="GO" id="GO:0008270">
    <property type="term" value="F:zinc ion binding"/>
    <property type="evidence" value="ECO:0007669"/>
    <property type="project" value="UniProtKB-KW"/>
</dbReference>
<dbReference type="InterPro" id="IPR036890">
    <property type="entry name" value="HATPase_C_sf"/>
</dbReference>
<keyword evidence="4" id="KW-0862">Zinc</keyword>
<dbReference type="GO" id="GO:0005654">
    <property type="term" value="C:nucleoplasm"/>
    <property type="evidence" value="ECO:0007669"/>
    <property type="project" value="UniProtKB-ARBA"/>
</dbReference>
<evidence type="ECO:0000256" key="4">
    <source>
        <dbReference type="ARBA" id="ARBA00022833"/>
    </source>
</evidence>
<evidence type="ECO:0000313" key="10">
    <source>
        <dbReference type="Ensembl" id="ENSCAFP00000068289.1"/>
    </source>
</evidence>
<dbReference type="InterPro" id="IPR041006">
    <property type="entry name" value="Morc_S5"/>
</dbReference>
<sequence>MQPNWDSVPEIPTTSSSSCLIPPPPRAFPLSGLAYGKRQELIRGGDQGAAVRRSPYFCTALRPPGQAVRGSGEVLTGRGRRSALPASPLPPGTGGWSVPRPRQLRGEQGGPASPGRLPPAARESERGPVRDGRARSPAAANEYRGGQKNAPVPRGPRRPWRAGQRAGPAERRPTGLRDPPEHDNAVDPDVSARTVFIDVEEIKNKSCLTFTDDGCGMTPHKLHRMLSFGFTDKVIKKSQCPIGIFGNGFKSGSMRLGKDALVFTKNGGTLTVGLLSQTYLECVQAQAVIVPIVPFNQQNKKMIITEDSLPSLEAILNYSIFNSENDLLSQFDAIPGKKGTRVLIWNIRRNKDGKSELDFDTDQYDILVSDFGTEEKETGDVTCELPETEYSLRAFCGILYMKPRMKIFLRQKKVTTQMIAKSLANVGYDLYKPTFTNKQVKITFGFSCKNYNQFGVMMYHNNRLIKSFEKVGCQVKPTHGEGVGVIGVIECNFLKPAYNKQDFEYTKEYRLTINALAQKLNAYWKEKTSQENFESSAIARPIPKIPDQTWVQCDECLKWRKLPGKVDPSTLPARWFCYYNSHPKYRRCSVPEEQELIDEDLYLSKAKKQDQALERKKLLVDNENHQVFVNPLKIPAIQNVDELNNKTIGYEGIDTPSRPPSVGEESRTPSLQLKPLDSSVFQFSSKYKWILGEEPVEKRRRLQNEMTTPPLDYSMPGPYRRAEAAAAYPEGENSHEKSSSERSTPPYLSPEYPEASKNSSQSREVTVLYSGAPDHHQGSLLHEELEDQMPRLVAEESNRGSTNKEEAHKGPFVAVVGVAKGVRDSGAPIQLIPFNREELAERRKAVESWNPAPYSSGASGAAPATAAGGPGRGFDESGGHSAPKMKNHRELEELKRTTEKLERVLAERNLFQQKVEELEQERNHWHSEFQKVQSELVTYTTQETEGLYWSKKHMGYRQAEFQILKAELERTKEEKQELKEKLKETETHLEVLQKAQGFGQAYAAAYPRQLSPYFCPPSLGAS</sequence>
<dbReference type="OrthoDB" id="757982at2759"/>
<dbReference type="InterPro" id="IPR011124">
    <property type="entry name" value="Znf_CW"/>
</dbReference>
<evidence type="ECO:0000256" key="3">
    <source>
        <dbReference type="ARBA" id="ARBA00022771"/>
    </source>
</evidence>
<evidence type="ECO:0000259" key="9">
    <source>
        <dbReference type="PROSITE" id="PS51050"/>
    </source>
</evidence>
<keyword evidence="3 7" id="KW-0863">Zinc-finger</keyword>
<dbReference type="PANTHER" id="PTHR23336">
    <property type="entry name" value="ZINC FINGER CW-TYPE COILED-COIL DOMAIN PROTEIN 3"/>
    <property type="match status" value="1"/>
</dbReference>
<dbReference type="GO" id="GO:0016887">
    <property type="term" value="F:ATP hydrolysis activity"/>
    <property type="evidence" value="ECO:0007669"/>
    <property type="project" value="InterPro"/>
</dbReference>
<dbReference type="Ensembl" id="ENSCAFT00000101068.1">
    <property type="protein sequence ID" value="ENSCAFP00000068289.1"/>
    <property type="gene ID" value="ENSCAFG00000017953.5"/>
</dbReference>
<dbReference type="Pfam" id="PF13589">
    <property type="entry name" value="HATPase_c_3"/>
    <property type="match status" value="1"/>
</dbReference>
<dbReference type="FunFam" id="3.30.565.10:FF:000035">
    <property type="entry name" value="MORC family CW-type zinc finger protein 4"/>
    <property type="match status" value="1"/>
</dbReference>
<feature type="region of interest" description="Disordered" evidence="8">
    <location>
        <begin position="850"/>
        <end position="887"/>
    </location>
</feature>
<evidence type="ECO:0000256" key="8">
    <source>
        <dbReference type="SAM" id="MobiDB-lite"/>
    </source>
</evidence>
<dbReference type="SUPFAM" id="SSF55874">
    <property type="entry name" value="ATPase domain of HSP90 chaperone/DNA topoisomerase II/histidine kinase"/>
    <property type="match status" value="1"/>
</dbReference>
<feature type="compositionally biased region" description="Basic and acidic residues" evidence="8">
    <location>
        <begin position="168"/>
        <end position="185"/>
    </location>
</feature>
<gene>
    <name evidence="10" type="primary">MORC4</name>
</gene>
<evidence type="ECO:0000256" key="5">
    <source>
        <dbReference type="ARBA" id="ARBA00023054"/>
    </source>
</evidence>
<feature type="compositionally biased region" description="Basic and acidic residues" evidence="8">
    <location>
        <begin position="122"/>
        <end position="134"/>
    </location>
</feature>
<dbReference type="InterPro" id="IPR045261">
    <property type="entry name" value="MORC_ATPase"/>
</dbReference>
<dbReference type="PANTHER" id="PTHR23336:SF22">
    <property type="entry name" value="MORC FAMILY CW-TYPE ZINC FINGER PROTEIN 4"/>
    <property type="match status" value="1"/>
</dbReference>
<feature type="region of interest" description="Disordered" evidence="8">
    <location>
        <begin position="61"/>
        <end position="187"/>
    </location>
</feature>
<dbReference type="FunCoup" id="A0A8P0PH97">
    <property type="interactions" value="1"/>
</dbReference>
<organism evidence="10 11">
    <name type="scientific">Canis lupus familiaris</name>
    <name type="common">Dog</name>
    <name type="synonym">Canis familiaris</name>
    <dbReference type="NCBI Taxonomy" id="9615"/>
    <lineage>
        <taxon>Eukaryota</taxon>
        <taxon>Metazoa</taxon>
        <taxon>Chordata</taxon>
        <taxon>Craniata</taxon>
        <taxon>Vertebrata</taxon>
        <taxon>Euteleostomi</taxon>
        <taxon>Mammalia</taxon>
        <taxon>Eutheria</taxon>
        <taxon>Laurasiatheria</taxon>
        <taxon>Carnivora</taxon>
        <taxon>Caniformia</taxon>
        <taxon>Canidae</taxon>
        <taxon>Canis</taxon>
    </lineage>
</organism>
<keyword evidence="6" id="KW-0539">Nucleus</keyword>
<evidence type="ECO:0000256" key="2">
    <source>
        <dbReference type="ARBA" id="ARBA00022723"/>
    </source>
</evidence>
<dbReference type="Proteomes" id="UP000002254">
    <property type="component" value="Chromosome X"/>
</dbReference>
<reference evidence="10" key="2">
    <citation type="submission" date="2025-08" db="UniProtKB">
        <authorList>
            <consortium name="Ensembl"/>
        </authorList>
    </citation>
    <scope>IDENTIFICATION</scope>
</reference>